<keyword evidence="6" id="KW-0028">Amino-acid biosynthesis</keyword>
<dbReference type="CDD" id="cd01991">
    <property type="entry name" value="Asn_synthase_B_C"/>
    <property type="match status" value="1"/>
</dbReference>
<dbReference type="NCBIfam" id="TIGR03104">
    <property type="entry name" value="trio_amidotrans"/>
    <property type="match status" value="1"/>
</dbReference>
<dbReference type="SUPFAM" id="SSF56235">
    <property type="entry name" value="N-terminal nucleophile aminohydrolases (Ntn hydrolases)"/>
    <property type="match status" value="1"/>
</dbReference>
<dbReference type="InterPro" id="IPR001962">
    <property type="entry name" value="Asn_synthase"/>
</dbReference>
<comment type="caution">
    <text evidence="10">The sequence shown here is derived from an EMBL/GenBank/DDBJ whole genome shotgun (WGS) entry which is preliminary data.</text>
</comment>
<keyword evidence="4" id="KW-0547">Nucleotide-binding</keyword>
<dbReference type="InterPro" id="IPR029055">
    <property type="entry name" value="Ntn_hydrolases_N"/>
</dbReference>
<dbReference type="Proteomes" id="UP001501204">
    <property type="component" value="Unassembled WGS sequence"/>
</dbReference>
<dbReference type="InterPro" id="IPR014729">
    <property type="entry name" value="Rossmann-like_a/b/a_fold"/>
</dbReference>
<evidence type="ECO:0000256" key="5">
    <source>
        <dbReference type="ARBA" id="ARBA00022840"/>
    </source>
</evidence>
<dbReference type="Gene3D" id="3.40.50.620">
    <property type="entry name" value="HUPs"/>
    <property type="match status" value="1"/>
</dbReference>
<dbReference type="PROSITE" id="PS51278">
    <property type="entry name" value="GATASE_TYPE_2"/>
    <property type="match status" value="1"/>
</dbReference>
<proteinExistence type="inferred from homology"/>
<dbReference type="Pfam" id="PF00733">
    <property type="entry name" value="Asn_synthase"/>
    <property type="match status" value="1"/>
</dbReference>
<evidence type="ECO:0000256" key="3">
    <source>
        <dbReference type="ARBA" id="ARBA00012737"/>
    </source>
</evidence>
<dbReference type="PANTHER" id="PTHR43284">
    <property type="entry name" value="ASPARAGINE SYNTHETASE (GLUTAMINE-HYDROLYZING)"/>
    <property type="match status" value="1"/>
</dbReference>
<dbReference type="SUPFAM" id="SSF52402">
    <property type="entry name" value="Adenine nucleotide alpha hydrolases-like"/>
    <property type="match status" value="1"/>
</dbReference>
<evidence type="ECO:0000256" key="4">
    <source>
        <dbReference type="ARBA" id="ARBA00022741"/>
    </source>
</evidence>
<dbReference type="PANTHER" id="PTHR43284:SF1">
    <property type="entry name" value="ASPARAGINE SYNTHETASE"/>
    <property type="match status" value="1"/>
</dbReference>
<dbReference type="NCBIfam" id="TIGR01536">
    <property type="entry name" value="asn_synth_AEB"/>
    <property type="match status" value="1"/>
</dbReference>
<dbReference type="InterPro" id="IPR033738">
    <property type="entry name" value="AsnB_N"/>
</dbReference>
<feature type="domain" description="Glutamine amidotransferase type-2" evidence="9">
    <location>
        <begin position="2"/>
        <end position="213"/>
    </location>
</feature>
<dbReference type="InterPro" id="IPR017932">
    <property type="entry name" value="GATase_2_dom"/>
</dbReference>
<dbReference type="Gene3D" id="3.60.20.10">
    <property type="entry name" value="Glutamine Phosphoribosylpyrophosphate, subunit 1, domain 1"/>
    <property type="match status" value="1"/>
</dbReference>
<evidence type="ECO:0000256" key="6">
    <source>
        <dbReference type="ARBA" id="ARBA00022888"/>
    </source>
</evidence>
<dbReference type="PIRSF" id="PIRSF001589">
    <property type="entry name" value="Asn_synthetase_glu-h"/>
    <property type="match status" value="1"/>
</dbReference>
<comment type="catalytic activity">
    <reaction evidence="8">
        <text>L-aspartate + L-glutamine + ATP + H2O = L-asparagine + L-glutamate + AMP + diphosphate + H(+)</text>
        <dbReference type="Rhea" id="RHEA:12228"/>
        <dbReference type="ChEBI" id="CHEBI:15377"/>
        <dbReference type="ChEBI" id="CHEBI:15378"/>
        <dbReference type="ChEBI" id="CHEBI:29985"/>
        <dbReference type="ChEBI" id="CHEBI:29991"/>
        <dbReference type="ChEBI" id="CHEBI:30616"/>
        <dbReference type="ChEBI" id="CHEBI:33019"/>
        <dbReference type="ChEBI" id="CHEBI:58048"/>
        <dbReference type="ChEBI" id="CHEBI:58359"/>
        <dbReference type="ChEBI" id="CHEBI:456215"/>
        <dbReference type="EC" id="6.3.5.4"/>
    </reaction>
</comment>
<reference evidence="10 11" key="1">
    <citation type="journal article" date="2019" name="Int. J. Syst. Evol. Microbiol.">
        <title>The Global Catalogue of Microorganisms (GCM) 10K type strain sequencing project: providing services to taxonomists for standard genome sequencing and annotation.</title>
        <authorList>
            <consortium name="The Broad Institute Genomics Platform"/>
            <consortium name="The Broad Institute Genome Sequencing Center for Infectious Disease"/>
            <person name="Wu L."/>
            <person name="Ma J."/>
        </authorList>
    </citation>
    <scope>NUCLEOTIDE SEQUENCE [LARGE SCALE GENOMIC DNA]</scope>
    <source>
        <strain evidence="10 11">JCM 14735</strain>
    </source>
</reference>
<evidence type="ECO:0000313" key="11">
    <source>
        <dbReference type="Proteomes" id="UP001501204"/>
    </source>
</evidence>
<dbReference type="EC" id="6.3.5.4" evidence="3"/>
<dbReference type="InterPro" id="IPR017535">
    <property type="entry name" value="Asparagine_synth"/>
</dbReference>
<dbReference type="RefSeq" id="WP_344121347.1">
    <property type="nucleotide sequence ID" value="NZ_BAAAOA010000016.1"/>
</dbReference>
<keyword evidence="6" id="KW-0061">Asparagine biosynthesis</keyword>
<name>A0ABN2KKS0_9MICC</name>
<comment type="pathway">
    <text evidence="1">Amino-acid biosynthesis; L-asparagine biosynthesis; L-asparagine from L-aspartate (L-Gln route): step 1/1.</text>
</comment>
<protein>
    <recommendedName>
        <fullName evidence="3">asparagine synthase (glutamine-hydrolyzing)</fullName>
        <ecNumber evidence="3">6.3.5.4</ecNumber>
    </recommendedName>
</protein>
<evidence type="ECO:0000313" key="10">
    <source>
        <dbReference type="EMBL" id="GAA1757320.1"/>
    </source>
</evidence>
<evidence type="ECO:0000256" key="2">
    <source>
        <dbReference type="ARBA" id="ARBA00005752"/>
    </source>
</evidence>
<dbReference type="InterPro" id="IPR006426">
    <property type="entry name" value="Asn_synth_AEB"/>
</dbReference>
<dbReference type="EMBL" id="BAAAOA010000016">
    <property type="protein sequence ID" value="GAA1757320.1"/>
    <property type="molecule type" value="Genomic_DNA"/>
</dbReference>
<sequence>MCGIAGEIAFRGSRADLESVRKMTEAMAERGPDGQGTWHGGWAGLGHRRLKVIDLTEAAAQPMVEDRFGLAVVFNGCIYNHHELRAELAEGYPFRSASDTEVILAAYDRWGEDFVEHLVGMFVIALVDQRRQCVVLARDRLGVKPLYLAQVGGRLRFASTLPALVAAGGVDTSINEVGLHHYLSWHSIVPAPATILAGVTKLPPATVRVVDIAGRTRDRVYWQPDYTRRPEHAGWDAQQWRDAVHGALRTAVQRRLVADVPVGVLLSGGLDSSLIVALLTEAGQQGLSTFSIGFDDAGDRAGDEFAYSDLVAEVFGTDHHRLHIGAIDLPQAVEDTVAVMTEPMTSHDVTAFYLLSQAVAEHVKVVQSGQGADEVFAGYAYHHSAATAPREAALDTFAGAFVDHDQAQLLAILEPEWLHPSDPSRARLADHLVAPGAATALDAVLRLDTHLLMADDPVKRVDNMTMAAGLEARVPFLDQDLVELAAACPPELKTAQSGKGILKDLGRRLLPAEVVDRPKGYFPVPALVHLQEPILAMVREALYAPEAKDRGLFRTDLLEDLLAEPNARHAPTGPNVLWQLGLLEMWLQRHGVG</sequence>
<keyword evidence="11" id="KW-1185">Reference proteome</keyword>
<dbReference type="Pfam" id="PF13522">
    <property type="entry name" value="GATase_6"/>
    <property type="match status" value="1"/>
</dbReference>
<keyword evidence="5" id="KW-0067">ATP-binding</keyword>
<evidence type="ECO:0000256" key="1">
    <source>
        <dbReference type="ARBA" id="ARBA00005187"/>
    </source>
</evidence>
<dbReference type="CDD" id="cd00712">
    <property type="entry name" value="AsnB"/>
    <property type="match status" value="1"/>
</dbReference>
<organism evidence="10 11">
    <name type="scientific">Kocuria aegyptia</name>
    <dbReference type="NCBI Taxonomy" id="330943"/>
    <lineage>
        <taxon>Bacteria</taxon>
        <taxon>Bacillati</taxon>
        <taxon>Actinomycetota</taxon>
        <taxon>Actinomycetes</taxon>
        <taxon>Micrococcales</taxon>
        <taxon>Micrococcaceae</taxon>
        <taxon>Kocuria</taxon>
    </lineage>
</organism>
<dbReference type="InterPro" id="IPR051786">
    <property type="entry name" value="ASN_synthetase/amidase"/>
</dbReference>
<evidence type="ECO:0000259" key="9">
    <source>
        <dbReference type="PROSITE" id="PS51278"/>
    </source>
</evidence>
<gene>
    <name evidence="10" type="ORF">GCM10009767_15810</name>
</gene>
<evidence type="ECO:0000256" key="8">
    <source>
        <dbReference type="ARBA" id="ARBA00048741"/>
    </source>
</evidence>
<evidence type="ECO:0000256" key="7">
    <source>
        <dbReference type="ARBA" id="ARBA00022962"/>
    </source>
</evidence>
<accession>A0ABN2KKS0</accession>
<comment type="similarity">
    <text evidence="2">Belongs to the asparagine synthetase family.</text>
</comment>
<keyword evidence="7" id="KW-0315">Glutamine amidotransferase</keyword>